<name>A0A1I0RZG7_9FLAO</name>
<keyword evidence="1" id="KW-1133">Transmembrane helix</keyword>
<feature type="transmembrane region" description="Helical" evidence="1">
    <location>
        <begin position="20"/>
        <end position="40"/>
    </location>
</feature>
<sequence length="46" mass="5496">MSGNLGLKEKEYVRNQYQDSFLWGSFYNTLNFSLEILVFLSHDIDY</sequence>
<keyword evidence="1" id="KW-0472">Membrane</keyword>
<accession>A0A1I0RZG7</accession>
<reference evidence="3" key="1">
    <citation type="submission" date="2016-10" db="EMBL/GenBank/DDBJ databases">
        <authorList>
            <person name="Varghese N."/>
            <person name="Submissions S."/>
        </authorList>
    </citation>
    <scope>NUCLEOTIDE SEQUENCE [LARGE SCALE GENOMIC DNA]</scope>
    <source>
        <strain evidence="3">DSM 17724</strain>
    </source>
</reference>
<dbReference type="EMBL" id="FOIU01000003">
    <property type="protein sequence ID" value="SEW47201.1"/>
    <property type="molecule type" value="Genomic_DNA"/>
</dbReference>
<keyword evidence="3" id="KW-1185">Reference proteome</keyword>
<gene>
    <name evidence="2" type="ORF">SAMN05421841_3462</name>
</gene>
<evidence type="ECO:0000256" key="1">
    <source>
        <dbReference type="SAM" id="Phobius"/>
    </source>
</evidence>
<protein>
    <submittedName>
        <fullName evidence="2">Uncharacterized protein</fullName>
    </submittedName>
</protein>
<evidence type="ECO:0000313" key="2">
    <source>
        <dbReference type="EMBL" id="SEW47201.1"/>
    </source>
</evidence>
<dbReference type="Proteomes" id="UP000199469">
    <property type="component" value="Unassembled WGS sequence"/>
</dbReference>
<dbReference type="STRING" id="356305.SAMN05421841_3462"/>
<organism evidence="2 3">
    <name type="scientific">Chryseobacterium wanjuense</name>
    <dbReference type="NCBI Taxonomy" id="356305"/>
    <lineage>
        <taxon>Bacteria</taxon>
        <taxon>Pseudomonadati</taxon>
        <taxon>Bacteroidota</taxon>
        <taxon>Flavobacteriia</taxon>
        <taxon>Flavobacteriales</taxon>
        <taxon>Weeksellaceae</taxon>
        <taxon>Chryseobacterium group</taxon>
        <taxon>Chryseobacterium</taxon>
    </lineage>
</organism>
<keyword evidence="1" id="KW-0812">Transmembrane</keyword>
<dbReference type="AlphaFoldDB" id="A0A1I0RZG7"/>
<evidence type="ECO:0000313" key="3">
    <source>
        <dbReference type="Proteomes" id="UP000199469"/>
    </source>
</evidence>
<proteinExistence type="predicted"/>